<dbReference type="InterPro" id="IPR023635">
    <property type="entry name" value="Peptide_deformylase"/>
</dbReference>
<organism evidence="5 6">
    <name type="scientific">Flavobacterium lacus</name>
    <dbReference type="NCBI Taxonomy" id="1353778"/>
    <lineage>
        <taxon>Bacteria</taxon>
        <taxon>Pseudomonadati</taxon>
        <taxon>Bacteroidota</taxon>
        <taxon>Flavobacteriia</taxon>
        <taxon>Flavobacteriales</taxon>
        <taxon>Flavobacteriaceae</taxon>
        <taxon>Flavobacterium</taxon>
    </lineage>
</organism>
<comment type="function">
    <text evidence="4">Removes the formyl group from the N-terminal Met of newly synthesized proteins. Requires at least a dipeptide for an efficient rate of reaction. N-terminal L-methionine is a prerequisite for activity but the enzyme has broad specificity at other positions.</text>
</comment>
<dbReference type="Pfam" id="PF01327">
    <property type="entry name" value="Pep_deformylase"/>
    <property type="match status" value="1"/>
</dbReference>
<accession>A0A328WQP5</accession>
<evidence type="ECO:0000313" key="5">
    <source>
        <dbReference type="EMBL" id="RAR48571.1"/>
    </source>
</evidence>
<dbReference type="InterPro" id="IPR036821">
    <property type="entry name" value="Peptide_deformylase_sf"/>
</dbReference>
<comment type="catalytic activity">
    <reaction evidence="4">
        <text>N-terminal N-formyl-L-methionyl-[peptide] + H2O = N-terminal L-methionyl-[peptide] + formate</text>
        <dbReference type="Rhea" id="RHEA:24420"/>
        <dbReference type="Rhea" id="RHEA-COMP:10639"/>
        <dbReference type="Rhea" id="RHEA-COMP:10640"/>
        <dbReference type="ChEBI" id="CHEBI:15377"/>
        <dbReference type="ChEBI" id="CHEBI:15740"/>
        <dbReference type="ChEBI" id="CHEBI:49298"/>
        <dbReference type="ChEBI" id="CHEBI:64731"/>
        <dbReference type="EC" id="3.5.1.88"/>
    </reaction>
</comment>
<dbReference type="GO" id="GO:0006412">
    <property type="term" value="P:translation"/>
    <property type="evidence" value="ECO:0007669"/>
    <property type="project" value="UniProtKB-UniRule"/>
</dbReference>
<dbReference type="CDD" id="cd00487">
    <property type="entry name" value="Pep_deformylase"/>
    <property type="match status" value="1"/>
</dbReference>
<keyword evidence="6" id="KW-1185">Reference proteome</keyword>
<keyword evidence="4" id="KW-0408">Iron</keyword>
<gene>
    <name evidence="4" type="primary">def</name>
    <name evidence="5" type="ORF">B0I10_105184</name>
</gene>
<comment type="cofactor">
    <cofactor evidence="4">
        <name>Fe(2+)</name>
        <dbReference type="ChEBI" id="CHEBI:29033"/>
    </cofactor>
    <text evidence="4">Binds 1 Fe(2+) ion.</text>
</comment>
<comment type="caution">
    <text evidence="5">The sequence shown here is derived from an EMBL/GenBank/DDBJ whole genome shotgun (WGS) entry which is preliminary data.</text>
</comment>
<keyword evidence="2 4" id="KW-0479">Metal-binding</keyword>
<dbReference type="EMBL" id="QLSV01000005">
    <property type="protein sequence ID" value="RAR48571.1"/>
    <property type="molecule type" value="Genomic_DNA"/>
</dbReference>
<dbReference type="Proteomes" id="UP000249518">
    <property type="component" value="Unassembled WGS sequence"/>
</dbReference>
<dbReference type="SUPFAM" id="SSF56420">
    <property type="entry name" value="Peptide deformylase"/>
    <property type="match status" value="1"/>
</dbReference>
<proteinExistence type="inferred from homology"/>
<evidence type="ECO:0000256" key="2">
    <source>
        <dbReference type="ARBA" id="ARBA00022723"/>
    </source>
</evidence>
<protein>
    <recommendedName>
        <fullName evidence="4">Peptide deformylase</fullName>
        <shortName evidence="4">PDF</shortName>
        <ecNumber evidence="4">3.5.1.88</ecNumber>
    </recommendedName>
    <alternativeName>
        <fullName evidence="4">Polypeptide deformylase</fullName>
    </alternativeName>
</protein>
<evidence type="ECO:0000256" key="3">
    <source>
        <dbReference type="ARBA" id="ARBA00022801"/>
    </source>
</evidence>
<name>A0A328WQP5_9FLAO</name>
<dbReference type="HAMAP" id="MF_00163">
    <property type="entry name" value="Pep_deformylase"/>
    <property type="match status" value="1"/>
</dbReference>
<sequence>MRWLCELLMKLKPLFQNKMKKCILVSFLLISIVAFSQKFTKEERDFILAADSTQMFKVIQITEPNELKILKAVSTDVNPKDKLLPIVAKRMLLAMQNPENPGIGIAAPQVGINRNLFWVQRLDKPGEPFEFYVNPKIVWRSDLLRKGMEGCLSIAEDRGDVYRNYTIKITYFDLKGNFKEEIVEGFTAVIFQHEEDHLNGILFTDRINEQTNWNLQSINNEVNLFLKKKLRRN</sequence>
<evidence type="ECO:0000256" key="4">
    <source>
        <dbReference type="HAMAP-Rule" id="MF_00163"/>
    </source>
</evidence>
<comment type="similarity">
    <text evidence="1 4">Belongs to the polypeptide deformylase family.</text>
</comment>
<reference evidence="5 6" key="1">
    <citation type="submission" date="2018-06" db="EMBL/GenBank/DDBJ databases">
        <title>Genomic Encyclopedia of Type Strains, Phase III (KMG-III): the genomes of soil and plant-associated and newly described type strains.</title>
        <authorList>
            <person name="Whitman W."/>
        </authorList>
    </citation>
    <scope>NUCLEOTIDE SEQUENCE [LARGE SCALE GENOMIC DNA]</scope>
    <source>
        <strain evidence="5 6">CGMCC 1.12504</strain>
    </source>
</reference>
<evidence type="ECO:0000313" key="6">
    <source>
        <dbReference type="Proteomes" id="UP000249518"/>
    </source>
</evidence>
<feature type="binding site" evidence="4">
    <location>
        <position position="197"/>
    </location>
    <ligand>
        <name>Fe cation</name>
        <dbReference type="ChEBI" id="CHEBI:24875"/>
    </ligand>
</feature>
<dbReference type="GO" id="GO:0046872">
    <property type="term" value="F:metal ion binding"/>
    <property type="evidence" value="ECO:0007669"/>
    <property type="project" value="UniProtKB-KW"/>
</dbReference>
<dbReference type="AlphaFoldDB" id="A0A328WQP5"/>
<feature type="binding site" evidence="4">
    <location>
        <position position="151"/>
    </location>
    <ligand>
        <name>Fe cation</name>
        <dbReference type="ChEBI" id="CHEBI:24875"/>
    </ligand>
</feature>
<dbReference type="PANTHER" id="PTHR10458">
    <property type="entry name" value="PEPTIDE DEFORMYLASE"/>
    <property type="match status" value="1"/>
</dbReference>
<keyword evidence="3 4" id="KW-0378">Hydrolase</keyword>
<dbReference type="PANTHER" id="PTHR10458:SF22">
    <property type="entry name" value="PEPTIDE DEFORMYLASE"/>
    <property type="match status" value="1"/>
</dbReference>
<keyword evidence="4" id="KW-0648">Protein biosynthesis</keyword>
<feature type="binding site" evidence="4">
    <location>
        <position position="193"/>
    </location>
    <ligand>
        <name>Fe cation</name>
        <dbReference type="ChEBI" id="CHEBI:24875"/>
    </ligand>
</feature>
<feature type="active site" evidence="4">
    <location>
        <position position="194"/>
    </location>
</feature>
<dbReference type="EC" id="3.5.1.88" evidence="4"/>
<dbReference type="Gene3D" id="3.90.45.10">
    <property type="entry name" value="Peptide deformylase"/>
    <property type="match status" value="1"/>
</dbReference>
<dbReference type="GO" id="GO:0042586">
    <property type="term" value="F:peptide deformylase activity"/>
    <property type="evidence" value="ECO:0007669"/>
    <property type="project" value="UniProtKB-UniRule"/>
</dbReference>
<dbReference type="NCBIfam" id="TIGR00079">
    <property type="entry name" value="pept_deformyl"/>
    <property type="match status" value="1"/>
</dbReference>
<evidence type="ECO:0000256" key="1">
    <source>
        <dbReference type="ARBA" id="ARBA00010759"/>
    </source>
</evidence>
<dbReference type="PRINTS" id="PR01576">
    <property type="entry name" value="PDEFORMYLASE"/>
</dbReference>